<dbReference type="OrthoDB" id="9818372at2"/>
<organism evidence="1 2">
    <name type="scientific">Pseudonocardia hierapolitana</name>
    <dbReference type="NCBI Taxonomy" id="1128676"/>
    <lineage>
        <taxon>Bacteria</taxon>
        <taxon>Bacillati</taxon>
        <taxon>Actinomycetota</taxon>
        <taxon>Actinomycetes</taxon>
        <taxon>Pseudonocardiales</taxon>
        <taxon>Pseudonocardiaceae</taxon>
        <taxon>Pseudonocardia</taxon>
    </lineage>
</organism>
<dbReference type="EMBL" id="VIWU01000001">
    <property type="protein sequence ID" value="TWF77293.1"/>
    <property type="molecule type" value="Genomic_DNA"/>
</dbReference>
<gene>
    <name evidence="1" type="ORF">FHX44_113198</name>
</gene>
<dbReference type="RefSeq" id="WP_147256499.1">
    <property type="nucleotide sequence ID" value="NZ_VIWU01000001.1"/>
</dbReference>
<comment type="caution">
    <text evidence="1">The sequence shown here is derived from an EMBL/GenBank/DDBJ whole genome shotgun (WGS) entry which is preliminary data.</text>
</comment>
<protein>
    <submittedName>
        <fullName evidence="1">Uncharacterized protein</fullName>
    </submittedName>
</protein>
<accession>A0A561SQY8</accession>
<evidence type="ECO:0000313" key="1">
    <source>
        <dbReference type="EMBL" id="TWF77293.1"/>
    </source>
</evidence>
<evidence type="ECO:0000313" key="2">
    <source>
        <dbReference type="Proteomes" id="UP000321261"/>
    </source>
</evidence>
<dbReference type="AlphaFoldDB" id="A0A561SQY8"/>
<reference evidence="1 2" key="1">
    <citation type="submission" date="2019-06" db="EMBL/GenBank/DDBJ databases">
        <title>Sequencing the genomes of 1000 actinobacteria strains.</title>
        <authorList>
            <person name="Klenk H.-P."/>
        </authorList>
    </citation>
    <scope>NUCLEOTIDE SEQUENCE [LARGE SCALE GENOMIC DNA]</scope>
    <source>
        <strain evidence="1 2">DSM 45671</strain>
    </source>
</reference>
<sequence>MTDPPLPPVGQPLPGVLHAERGRVTRDGNFALACWHAETDTLPRVVGQHGDPDRVALVLPIGVASNDGETARVEVRLWTEPPEPAERRYRSDGGGIEVLNRSILAREVRRGSPLRGEPAVLDARRHNVDLDRAVTDAGDGTTFYRLAVADLRRDALVHYTISATTPMVDVAATCSFTLRASIPEFTAQDVRAVQLPAAGSTVPELRHWTALYTRRDGLDHVRVDFLSTIVPGQESARPAVRIAVGETEIDVGADRNEAEAGEHVLLPLLDRQRDSVLVSVPVPPDHGLPEVRVLAPAGDPQPDDVRVDLAAAPPQPVWLMIVNYCIQGLNDLFDLPLDDPYPRPRTYTALTMRDERGTWSSRPGSGEDGDPDGYALTFEGHRYFGIPSMWAFNAAVLTMIAHDCSDDLEQIQADVTQRGTVVPVNAGFGAHRTPYYTARTNLEEIRRGRDAIAAFLPGAPSEGLAVYYPDQRLYGGTPQEYQVYADNGELVRYLVLDRASLCHSTGDDVQQRFFPAGAPDFPGNRLLHDPRSGARILPIEDAVREAMVGGSNDEAERGKAARRLREVLLLGLRRNAIDRGSPVLLVYGDDADKASGNGWFDGDYSGRPVHFNDKYQATLCWLRDHPWVRVVTVADRDVAAAQPVPLSADLASATCPSVDPQGGSEHDRYGNLLHFDSWEQRWAATRSPWLGTTLGQLSAEVERALVNWPPQAAGFALTPDPELVDLAWLTFLGLHHEMMWNKEPLEGGFVNRRLGVIAPEDFVVAASLQLRNAHVYLAAAVWAGWAMDTDHSRTYLNEGKLIEQLRAAGVGGRDALHWDHDLLPTDILYNRDVLAVLDRNGGRITHLFAADRGRRRAICVSGTPKAYQWTGPAPGRPEPDWLTCDGGVLENTVCTPNHLYIACDLQQSLPIAGRRLEERPRQPSPRDWLYPDTFNEYEATLDAGQRLVHYRYGPPVGPNRPQLVDDAAFHAACVADRAGKAAPQAGAATGVVWHDGPDFSKTIRLDGSRLDIHYQQAPAGHVVANEFCLDVRAAMTRGEFQGRSNPDDRSVRLSGPGGVHVTVTARSGCELTRSAQLPDLEAAEAAGISAEWLRYHRVLTDAVPITSAAGGDFRYTVDVGFTA</sequence>
<name>A0A561SQY8_9PSEU</name>
<proteinExistence type="predicted"/>
<dbReference type="Proteomes" id="UP000321261">
    <property type="component" value="Unassembled WGS sequence"/>
</dbReference>
<keyword evidence="2" id="KW-1185">Reference proteome</keyword>